<keyword evidence="3" id="KW-1185">Reference proteome</keyword>
<comment type="caution">
    <text evidence="2">The sequence shown here is derived from an EMBL/GenBank/DDBJ whole genome shotgun (WGS) entry which is preliminary data.</text>
</comment>
<keyword evidence="2" id="KW-0378">Hydrolase</keyword>
<dbReference type="PROSITE" id="PS50234">
    <property type="entry name" value="VWFA"/>
    <property type="match status" value="1"/>
</dbReference>
<organism evidence="2 3">
    <name type="scientific">Brachionus plicatilis</name>
    <name type="common">Marine rotifer</name>
    <name type="synonym">Brachionus muelleri</name>
    <dbReference type="NCBI Taxonomy" id="10195"/>
    <lineage>
        <taxon>Eukaryota</taxon>
        <taxon>Metazoa</taxon>
        <taxon>Spiralia</taxon>
        <taxon>Gnathifera</taxon>
        <taxon>Rotifera</taxon>
        <taxon>Eurotatoria</taxon>
        <taxon>Monogononta</taxon>
        <taxon>Pseudotrocha</taxon>
        <taxon>Ploima</taxon>
        <taxon>Brachionidae</taxon>
        <taxon>Brachionus</taxon>
    </lineage>
</organism>
<dbReference type="SUPFAM" id="SSF53300">
    <property type="entry name" value="vWA-like"/>
    <property type="match status" value="1"/>
</dbReference>
<gene>
    <name evidence="2" type="ORF">BpHYR1_033476</name>
</gene>
<accession>A0A3M7QWG9</accession>
<keyword evidence="2" id="KW-0067">ATP-binding</keyword>
<name>A0A3M7QWG9_BRAPC</name>
<dbReference type="Gene3D" id="3.40.50.410">
    <property type="entry name" value="von Willebrand factor, type A domain"/>
    <property type="match status" value="1"/>
</dbReference>
<dbReference type="GO" id="GO:0004386">
    <property type="term" value="F:helicase activity"/>
    <property type="evidence" value="ECO:0007669"/>
    <property type="project" value="UniProtKB-KW"/>
</dbReference>
<dbReference type="AlphaFoldDB" id="A0A3M7QWG9"/>
<dbReference type="InterPro" id="IPR002035">
    <property type="entry name" value="VWF_A"/>
</dbReference>
<keyword evidence="2" id="KW-0547">Nucleotide-binding</keyword>
<feature type="domain" description="VWFA" evidence="1">
    <location>
        <begin position="7"/>
        <end position="218"/>
    </location>
</feature>
<proteinExistence type="predicted"/>
<dbReference type="OrthoDB" id="10049489at2759"/>
<reference evidence="2 3" key="1">
    <citation type="journal article" date="2018" name="Sci. Rep.">
        <title>Genomic signatures of local adaptation to the degree of environmental predictability in rotifers.</title>
        <authorList>
            <person name="Franch-Gras L."/>
            <person name="Hahn C."/>
            <person name="Garcia-Roger E.M."/>
            <person name="Carmona M.J."/>
            <person name="Serra M."/>
            <person name="Gomez A."/>
        </authorList>
    </citation>
    <scope>NUCLEOTIDE SEQUENCE [LARGE SCALE GENOMIC DNA]</scope>
    <source>
        <strain evidence="2">HYR1</strain>
    </source>
</reference>
<dbReference type="InterPro" id="IPR036465">
    <property type="entry name" value="vWFA_dom_sf"/>
</dbReference>
<dbReference type="Proteomes" id="UP000276133">
    <property type="component" value="Unassembled WGS sequence"/>
</dbReference>
<dbReference type="EMBL" id="REGN01004924">
    <property type="protein sequence ID" value="RNA15559.1"/>
    <property type="molecule type" value="Genomic_DNA"/>
</dbReference>
<sequence length="290" mass="32910">MTNSRSKTMVLMDATGSMGHLLNQVKYTICTMFDRAIDILTEYGFSSDSFEIQLAVYRDYDSLKNVLQTNEWERKPLNLRNFMNNIKANGGADYAEAIEIELWHVNQEIKRFKSGDGVSQVILIGDAPAKSIDSVKEYRKRFGGENFWSKTKFKVPTFYIDELNLLKESEVPVHAFFVENGPEECFSEIARITGGQTGFLDVNSSDGSDKLIDLITPLILGNIETINGNPGNQLSNIFFLLNLELDLRARFEPLYIHIAKIFNSSSNSTKDENFSFKAILVDMIKVVEKR</sequence>
<keyword evidence="2" id="KW-0347">Helicase</keyword>
<protein>
    <submittedName>
        <fullName evidence="2">Helicase carboxy-terminal domain</fullName>
    </submittedName>
</protein>
<evidence type="ECO:0000313" key="2">
    <source>
        <dbReference type="EMBL" id="RNA15559.1"/>
    </source>
</evidence>
<evidence type="ECO:0000259" key="1">
    <source>
        <dbReference type="PROSITE" id="PS50234"/>
    </source>
</evidence>
<evidence type="ECO:0000313" key="3">
    <source>
        <dbReference type="Proteomes" id="UP000276133"/>
    </source>
</evidence>